<dbReference type="SUPFAM" id="SSF51445">
    <property type="entry name" value="(Trans)glycosidases"/>
    <property type="match status" value="1"/>
</dbReference>
<accession>A0ABP8GHF8</accession>
<dbReference type="InterPro" id="IPR015883">
    <property type="entry name" value="Glyco_hydro_20_cat"/>
</dbReference>
<dbReference type="InterPro" id="IPR008965">
    <property type="entry name" value="CBM2/CBM3_carb-bd_dom_sf"/>
</dbReference>
<sequence>MSAQTVPAGVTANSLNFTWQIGQNLYEKKSQSISYLTLKTGPDFALPAKGWKLYFNMSRRMSGTITPGLAIKIVKGHFYSIEPQPGFKGVAKNDSLRIQIITLDWVVNITDAPGGLFLAWDNAPQQTYPFSITSIASTQPQQYMRTSADKVAFTTPADIYKQNQFIKSIPADSLVKIFPTPYSYKTTAEQFKLNKDVIVNTDPAFSKQATFLKLTLNKVLKQNLSRTISIVKNNINLVKKEGLAPEEYELTVNTHNITIAAATEAGIFYGLQSFKMLLPVTPPAQNISPISIQGVEVKDKPRFEHRAVMLDVARNFQTKQQVLKLIDLMALYKMNKLRMHVTDDEGWRLEIPALPELTTYGARRGFTTTDQFLPPAYGSGADVNNPSGSGYYTRAEYITILKYAADRNIEVITEIESPGHARAAVKAMDFRYDRLMKAGQKAEAEKYLLHDRNDQSTYNSVQGFNDNVIDASMPSAYTFLSAVTDEIVSMYREANAPLKTIHMGGDEVPAGAWEKSPSVLALLKKDPSLPNVDALWTYYYAKVNDILKQRNLYLTAWEEVGTQKKLQNGAMVSGLNDAMLNKDVHLEVWNNVTGWGAEDLAYKLANSGYKVILSCVTNMYFDMAYHKDFYEPGYYWGGYIDVDQPYSFIPLDYLKNMYIDRLGLPVNQAAMRTKEKPTEAGKANIVGIQGALWAETIKGPKMMEYLLLPKMMGLAERAWAQDPAWALEADSARSAALYNTAFNTFLNQLGKRELPRLDTYAGGFGYRIPQPGAVIVDGKVVANSKYPGFTIRYTTDGSVPTSKSAIYSGPIAAKGAITLCLFNVAGRAGRSVSIVN</sequence>
<protein>
    <recommendedName>
        <fullName evidence="3">beta-N-acetylhexosaminidase</fullName>
        <ecNumber evidence="3">3.2.1.52</ecNumber>
    </recommendedName>
    <alternativeName>
        <fullName evidence="6">Beta-N-acetylhexosaminidase</fullName>
    </alternativeName>
    <alternativeName>
        <fullName evidence="7">N-acetyl-beta-glucosaminidase</fullName>
    </alternativeName>
</protein>
<evidence type="ECO:0000256" key="1">
    <source>
        <dbReference type="ARBA" id="ARBA00001231"/>
    </source>
</evidence>
<dbReference type="EMBL" id="BAABFT010000006">
    <property type="protein sequence ID" value="GAA4324505.1"/>
    <property type="molecule type" value="Genomic_DNA"/>
</dbReference>
<dbReference type="InterPro" id="IPR025705">
    <property type="entry name" value="Beta_hexosaminidase_sua/sub"/>
</dbReference>
<keyword evidence="4" id="KW-0378">Hydrolase</keyword>
<dbReference type="InterPro" id="IPR012291">
    <property type="entry name" value="CBM2_carb-bd_dom_sf"/>
</dbReference>
<dbReference type="InterPro" id="IPR004866">
    <property type="entry name" value="CHB/HEX_N_dom"/>
</dbReference>
<feature type="domain" description="Chitobiase/beta-hexosaminidases N-terminal" evidence="8">
    <location>
        <begin position="13"/>
        <end position="158"/>
    </location>
</feature>
<dbReference type="CDD" id="cd02847">
    <property type="entry name" value="E_set_Chitobiase_C"/>
    <property type="match status" value="1"/>
</dbReference>
<evidence type="ECO:0000313" key="10">
    <source>
        <dbReference type="Proteomes" id="UP001500582"/>
    </source>
</evidence>
<dbReference type="SMART" id="SM01081">
    <property type="entry name" value="CHB_HEX"/>
    <property type="match status" value="1"/>
</dbReference>
<evidence type="ECO:0000256" key="5">
    <source>
        <dbReference type="ARBA" id="ARBA00023295"/>
    </source>
</evidence>
<dbReference type="PANTHER" id="PTHR22600">
    <property type="entry name" value="BETA-HEXOSAMINIDASE"/>
    <property type="match status" value="1"/>
</dbReference>
<dbReference type="EC" id="3.2.1.52" evidence="3"/>
<dbReference type="Pfam" id="PF03174">
    <property type="entry name" value="CHB_HEX_C"/>
    <property type="match status" value="1"/>
</dbReference>
<evidence type="ECO:0000256" key="4">
    <source>
        <dbReference type="ARBA" id="ARBA00022801"/>
    </source>
</evidence>
<keyword evidence="10" id="KW-1185">Reference proteome</keyword>
<comment type="similarity">
    <text evidence="2">Belongs to the glycosyl hydrolase 20 family.</text>
</comment>
<dbReference type="PRINTS" id="PR00738">
    <property type="entry name" value="GLHYDRLASE20"/>
</dbReference>
<dbReference type="InterPro" id="IPR014756">
    <property type="entry name" value="Ig_E-set"/>
</dbReference>
<dbReference type="Gene3D" id="2.60.40.290">
    <property type="match status" value="1"/>
</dbReference>
<gene>
    <name evidence="9" type="ORF">GCM10023149_26150</name>
</gene>
<dbReference type="Gene3D" id="2.60.40.10">
    <property type="entry name" value="Immunoglobulins"/>
    <property type="match status" value="1"/>
</dbReference>
<dbReference type="SUPFAM" id="SSF81296">
    <property type="entry name" value="E set domains"/>
    <property type="match status" value="1"/>
</dbReference>
<evidence type="ECO:0000256" key="2">
    <source>
        <dbReference type="ARBA" id="ARBA00006285"/>
    </source>
</evidence>
<evidence type="ECO:0000313" key="9">
    <source>
        <dbReference type="EMBL" id="GAA4324505.1"/>
    </source>
</evidence>
<dbReference type="SUPFAM" id="SSF49384">
    <property type="entry name" value="Carbohydrate-binding domain"/>
    <property type="match status" value="1"/>
</dbReference>
<evidence type="ECO:0000256" key="7">
    <source>
        <dbReference type="ARBA" id="ARBA00033000"/>
    </source>
</evidence>
<dbReference type="Gene3D" id="3.20.20.80">
    <property type="entry name" value="Glycosidases"/>
    <property type="match status" value="1"/>
</dbReference>
<dbReference type="PANTHER" id="PTHR22600:SF57">
    <property type="entry name" value="BETA-N-ACETYLHEXOSAMINIDASE"/>
    <property type="match status" value="1"/>
</dbReference>
<dbReference type="Pfam" id="PF00728">
    <property type="entry name" value="Glyco_hydro_20"/>
    <property type="match status" value="1"/>
</dbReference>
<dbReference type="RefSeq" id="WP_345211540.1">
    <property type="nucleotide sequence ID" value="NZ_BAABFT010000006.1"/>
</dbReference>
<dbReference type="Gene3D" id="3.30.379.10">
    <property type="entry name" value="Chitobiase/beta-hexosaminidase domain 2-like"/>
    <property type="match status" value="1"/>
</dbReference>
<organism evidence="9 10">
    <name type="scientific">Mucilaginibacter gynuensis</name>
    <dbReference type="NCBI Taxonomy" id="1302236"/>
    <lineage>
        <taxon>Bacteria</taxon>
        <taxon>Pseudomonadati</taxon>
        <taxon>Bacteroidota</taxon>
        <taxon>Sphingobacteriia</taxon>
        <taxon>Sphingobacteriales</taxon>
        <taxon>Sphingobacteriaceae</taxon>
        <taxon>Mucilaginibacter</taxon>
    </lineage>
</organism>
<evidence type="ECO:0000256" key="6">
    <source>
        <dbReference type="ARBA" id="ARBA00030512"/>
    </source>
</evidence>
<comment type="catalytic activity">
    <reaction evidence="1">
        <text>Hydrolysis of terminal non-reducing N-acetyl-D-hexosamine residues in N-acetyl-beta-D-hexosaminides.</text>
        <dbReference type="EC" id="3.2.1.52"/>
    </reaction>
</comment>
<dbReference type="InterPro" id="IPR017853">
    <property type="entry name" value="GH"/>
</dbReference>
<dbReference type="InterPro" id="IPR015882">
    <property type="entry name" value="HEX_bac_N"/>
</dbReference>
<keyword evidence="5" id="KW-0326">Glycosidase</keyword>
<dbReference type="InterPro" id="IPR029018">
    <property type="entry name" value="Hex-like_dom2"/>
</dbReference>
<dbReference type="Pfam" id="PF03173">
    <property type="entry name" value="CHB_HEX"/>
    <property type="match status" value="1"/>
</dbReference>
<comment type="caution">
    <text evidence="9">The sequence shown here is derived from an EMBL/GenBank/DDBJ whole genome shotgun (WGS) entry which is preliminary data.</text>
</comment>
<evidence type="ECO:0000256" key="3">
    <source>
        <dbReference type="ARBA" id="ARBA00012663"/>
    </source>
</evidence>
<name>A0ABP8GHF8_9SPHI</name>
<dbReference type="InterPro" id="IPR013783">
    <property type="entry name" value="Ig-like_fold"/>
</dbReference>
<dbReference type="InterPro" id="IPR004867">
    <property type="entry name" value="CHB_C_dom"/>
</dbReference>
<dbReference type="Proteomes" id="UP001500582">
    <property type="component" value="Unassembled WGS sequence"/>
</dbReference>
<dbReference type="Pfam" id="PF02838">
    <property type="entry name" value="Glyco_hydro_20b"/>
    <property type="match status" value="1"/>
</dbReference>
<reference evidence="10" key="1">
    <citation type="journal article" date="2019" name="Int. J. Syst. Evol. Microbiol.">
        <title>The Global Catalogue of Microorganisms (GCM) 10K type strain sequencing project: providing services to taxonomists for standard genome sequencing and annotation.</title>
        <authorList>
            <consortium name="The Broad Institute Genomics Platform"/>
            <consortium name="The Broad Institute Genome Sequencing Center for Infectious Disease"/>
            <person name="Wu L."/>
            <person name="Ma J."/>
        </authorList>
    </citation>
    <scope>NUCLEOTIDE SEQUENCE [LARGE SCALE GENOMIC DNA]</scope>
    <source>
        <strain evidence="10">JCM 17705</strain>
    </source>
</reference>
<dbReference type="SUPFAM" id="SSF55545">
    <property type="entry name" value="beta-N-acetylhexosaminidase-like domain"/>
    <property type="match status" value="1"/>
</dbReference>
<proteinExistence type="inferred from homology"/>
<evidence type="ECO:0000259" key="8">
    <source>
        <dbReference type="SMART" id="SM01081"/>
    </source>
</evidence>